<dbReference type="EC" id="5.4.2.12" evidence="4"/>
<evidence type="ECO:0000256" key="5">
    <source>
        <dbReference type="ARBA" id="ARBA00022723"/>
    </source>
</evidence>
<dbReference type="InterPro" id="IPR036646">
    <property type="entry name" value="PGAM_B_sf"/>
</dbReference>
<dbReference type="GO" id="GO:0004619">
    <property type="term" value="F:phosphoglycerate mutase activity"/>
    <property type="evidence" value="ECO:0007669"/>
    <property type="project" value="UniProtKB-EC"/>
</dbReference>
<evidence type="ECO:0000256" key="2">
    <source>
        <dbReference type="ARBA" id="ARBA00004798"/>
    </source>
</evidence>
<dbReference type="InterPro" id="IPR017850">
    <property type="entry name" value="Alkaline_phosphatase_core_sf"/>
</dbReference>
<protein>
    <recommendedName>
        <fullName evidence="4">phosphoglycerate mutase (2,3-diphosphoglycerate-independent)</fullName>
        <ecNumber evidence="4">5.4.2.12</ecNumber>
    </recommendedName>
</protein>
<evidence type="ECO:0000256" key="4">
    <source>
        <dbReference type="ARBA" id="ARBA00012026"/>
    </source>
</evidence>
<dbReference type="CDD" id="cd16010">
    <property type="entry name" value="iPGM"/>
    <property type="match status" value="1"/>
</dbReference>
<dbReference type="Gene3D" id="3.40.1450.10">
    <property type="entry name" value="BPG-independent phosphoglycerate mutase, domain B"/>
    <property type="match status" value="1"/>
</dbReference>
<evidence type="ECO:0000256" key="7">
    <source>
        <dbReference type="ARBA" id="ARBA00023211"/>
    </source>
</evidence>
<proteinExistence type="inferred from homology"/>
<dbReference type="NCBIfam" id="TIGR01307">
    <property type="entry name" value="pgm_bpd_ind"/>
    <property type="match status" value="1"/>
</dbReference>
<keyword evidence="5" id="KW-0479">Metal-binding</keyword>
<feature type="domain" description="Metalloenzyme" evidence="9">
    <location>
        <begin position="6"/>
        <end position="512"/>
    </location>
</feature>
<gene>
    <name evidence="11" type="ORF">ASZ90_001031</name>
</gene>
<evidence type="ECO:0000259" key="9">
    <source>
        <dbReference type="Pfam" id="PF01676"/>
    </source>
</evidence>
<keyword evidence="7" id="KW-0464">Manganese</keyword>
<dbReference type="Pfam" id="PF06415">
    <property type="entry name" value="iPGM_N"/>
    <property type="match status" value="1"/>
</dbReference>
<dbReference type="EMBL" id="LNQE01000133">
    <property type="protein sequence ID" value="KUG29088.1"/>
    <property type="molecule type" value="Genomic_DNA"/>
</dbReference>
<dbReference type="PANTHER" id="PTHR31637">
    <property type="entry name" value="2,3-BISPHOSPHOGLYCERATE-INDEPENDENT PHOSPHOGLYCERATE MUTASE"/>
    <property type="match status" value="1"/>
</dbReference>
<comment type="cofactor">
    <cofactor evidence="1">
        <name>Mn(2+)</name>
        <dbReference type="ChEBI" id="CHEBI:29035"/>
    </cofactor>
</comment>
<dbReference type="GO" id="GO:0030145">
    <property type="term" value="F:manganese ion binding"/>
    <property type="evidence" value="ECO:0007669"/>
    <property type="project" value="InterPro"/>
</dbReference>
<reference evidence="11" key="1">
    <citation type="journal article" date="2015" name="Proc. Natl. Acad. Sci. U.S.A.">
        <title>Networks of energetic and metabolic interactions define dynamics in microbial communities.</title>
        <authorList>
            <person name="Embree M."/>
            <person name="Liu J.K."/>
            <person name="Al-Bassam M.M."/>
            <person name="Zengler K."/>
        </authorList>
    </citation>
    <scope>NUCLEOTIDE SEQUENCE</scope>
</reference>
<dbReference type="SUPFAM" id="SSF64158">
    <property type="entry name" value="2,3-Bisphosphoglycerate-independent phosphoglycerate mutase, substrate-binding domain"/>
    <property type="match status" value="1"/>
</dbReference>
<dbReference type="InterPro" id="IPR005995">
    <property type="entry name" value="Pgm_bpd_ind"/>
</dbReference>
<evidence type="ECO:0000259" key="10">
    <source>
        <dbReference type="Pfam" id="PF06415"/>
    </source>
</evidence>
<dbReference type="SUPFAM" id="SSF53649">
    <property type="entry name" value="Alkaline phosphatase-like"/>
    <property type="match status" value="1"/>
</dbReference>
<comment type="similarity">
    <text evidence="3">Belongs to the BPG-independent phosphoglycerate mutase family.</text>
</comment>
<organism evidence="11">
    <name type="scientific">hydrocarbon metagenome</name>
    <dbReference type="NCBI Taxonomy" id="938273"/>
    <lineage>
        <taxon>unclassified sequences</taxon>
        <taxon>metagenomes</taxon>
        <taxon>ecological metagenomes</taxon>
    </lineage>
</organism>
<dbReference type="GO" id="GO:0005829">
    <property type="term" value="C:cytosol"/>
    <property type="evidence" value="ECO:0007669"/>
    <property type="project" value="TreeGrafter"/>
</dbReference>
<evidence type="ECO:0000256" key="6">
    <source>
        <dbReference type="ARBA" id="ARBA00023152"/>
    </source>
</evidence>
<dbReference type="GO" id="GO:0006007">
    <property type="term" value="P:glucose catabolic process"/>
    <property type="evidence" value="ECO:0007669"/>
    <property type="project" value="InterPro"/>
</dbReference>
<evidence type="ECO:0000256" key="1">
    <source>
        <dbReference type="ARBA" id="ARBA00001936"/>
    </source>
</evidence>
<dbReference type="InterPro" id="IPR011258">
    <property type="entry name" value="BPG-indep_PGM_N"/>
</dbReference>
<evidence type="ECO:0000256" key="8">
    <source>
        <dbReference type="ARBA" id="ARBA00023235"/>
    </source>
</evidence>
<name>A0A0W8G7J1_9ZZZZ</name>
<keyword evidence="8" id="KW-0413">Isomerase</keyword>
<dbReference type="Gene3D" id="3.40.720.10">
    <property type="entry name" value="Alkaline Phosphatase, subunit A"/>
    <property type="match status" value="1"/>
</dbReference>
<dbReference type="HAMAP" id="MF_01038">
    <property type="entry name" value="GpmI"/>
    <property type="match status" value="1"/>
</dbReference>
<sequence length="525" mass="55830">MTRAAPLLLLILDGWGLAPAGPGNAISLADTTNVDRLMGGFPHTRLRCSGRAVGLPDGFMGNSEVGHMNIGAGRVIYQDMTRIDMAVEDGSLGRNPALAELAVKVRARGGRLHFMGLVSDGGVHSHIRHLKALVLAAKALSVPVLVHAFLDGRDTPPTSGRGFVADLDAFLRKNAWGRIASLTGRFYAMDRDKRWDRVARAHAALTTGHGAPLVSIDAAGAASAASAIDAAYAAGETDEFVTPRLLAAPGETDGERPDGCIRDGDGVFFFNFRADRAREITQAFIRPDFDGFAREAVPDLAGFVSMTEYESSFGIPVAFAPESYTGVLGQAVSQAGLAQLRLAETEKYAHVTYFFNCGREEPFPGENRILVPSPREVATYDHKPEMSAREVTETFLREWEKGYGLYVVNLANPDMVGHTGDLAAAITACGVVDECVGRMAQAVFASGGRLCLTADHGNAEEMIDAHGGPMTAHTLNEVPFVLADPSRRTASLSPGVLGDIAPTLLALLGLDKPSEMTGRCLFGTP</sequence>
<evidence type="ECO:0000313" key="11">
    <source>
        <dbReference type="EMBL" id="KUG29088.1"/>
    </source>
</evidence>
<dbReference type="InterPro" id="IPR006124">
    <property type="entry name" value="Metalloenzyme"/>
</dbReference>
<dbReference type="PIRSF" id="PIRSF001492">
    <property type="entry name" value="IPGAM"/>
    <property type="match status" value="1"/>
</dbReference>
<dbReference type="PANTHER" id="PTHR31637:SF0">
    <property type="entry name" value="2,3-BISPHOSPHOGLYCERATE-INDEPENDENT PHOSPHOGLYCERATE MUTASE"/>
    <property type="match status" value="1"/>
</dbReference>
<dbReference type="Pfam" id="PF01676">
    <property type="entry name" value="Metalloenzyme"/>
    <property type="match status" value="1"/>
</dbReference>
<feature type="domain" description="BPG-independent PGAM N-terminal" evidence="10">
    <location>
        <begin position="83"/>
        <end position="310"/>
    </location>
</feature>
<evidence type="ECO:0000256" key="3">
    <source>
        <dbReference type="ARBA" id="ARBA00008819"/>
    </source>
</evidence>
<accession>A0A0W8G7J1</accession>
<dbReference type="FunFam" id="3.40.1450.10:FF:000002">
    <property type="entry name" value="2,3-bisphosphoglycerate-independent phosphoglycerate mutase"/>
    <property type="match status" value="1"/>
</dbReference>
<dbReference type="AlphaFoldDB" id="A0A0W8G7J1"/>
<comment type="pathway">
    <text evidence="2">Carbohydrate degradation; glycolysis; pyruvate from D-glyceraldehyde 3-phosphate: step 3/5.</text>
</comment>
<keyword evidence="6" id="KW-0324">Glycolysis</keyword>
<comment type="caution">
    <text evidence="11">The sequence shown here is derived from an EMBL/GenBank/DDBJ whole genome shotgun (WGS) entry which is preliminary data.</text>
</comment>
<dbReference type="GO" id="GO:0006096">
    <property type="term" value="P:glycolytic process"/>
    <property type="evidence" value="ECO:0007669"/>
    <property type="project" value="UniProtKB-UniPathway"/>
</dbReference>
<dbReference type="UniPathway" id="UPA00109">
    <property type="reaction ID" value="UER00186"/>
</dbReference>